<evidence type="ECO:0000256" key="6">
    <source>
        <dbReference type="RuleBase" id="RU003968"/>
    </source>
</evidence>
<name>A0AAE1QNP0_9EUCA</name>
<dbReference type="InterPro" id="IPR007867">
    <property type="entry name" value="GMC_OxRtase_C"/>
</dbReference>
<dbReference type="SUPFAM" id="SSF54373">
    <property type="entry name" value="FAD-linked reductases, C-terminal domain"/>
    <property type="match status" value="1"/>
</dbReference>
<protein>
    <recommendedName>
        <fullName evidence="7 8">Glucose-methanol-choline oxidoreductase N-terminal domain-containing protein</fullName>
    </recommendedName>
</protein>
<evidence type="ECO:0000313" key="9">
    <source>
        <dbReference type="EMBL" id="KAK4329624.1"/>
    </source>
</evidence>
<evidence type="ECO:0000256" key="2">
    <source>
        <dbReference type="ARBA" id="ARBA00010790"/>
    </source>
</evidence>
<dbReference type="Pfam" id="PF05199">
    <property type="entry name" value="GMC_oxred_C"/>
    <property type="match status" value="1"/>
</dbReference>
<evidence type="ECO:0000256" key="5">
    <source>
        <dbReference type="PIRSR" id="PIRSR000137-2"/>
    </source>
</evidence>
<dbReference type="SUPFAM" id="SSF51905">
    <property type="entry name" value="FAD/NAD(P)-binding domain"/>
    <property type="match status" value="1"/>
</dbReference>
<dbReference type="InterPro" id="IPR036188">
    <property type="entry name" value="FAD/NAD-bd_sf"/>
</dbReference>
<evidence type="ECO:0000256" key="3">
    <source>
        <dbReference type="ARBA" id="ARBA00022630"/>
    </source>
</evidence>
<organism evidence="9 10">
    <name type="scientific">Petrolisthes manimaculis</name>
    <dbReference type="NCBI Taxonomy" id="1843537"/>
    <lineage>
        <taxon>Eukaryota</taxon>
        <taxon>Metazoa</taxon>
        <taxon>Ecdysozoa</taxon>
        <taxon>Arthropoda</taxon>
        <taxon>Crustacea</taxon>
        <taxon>Multicrustacea</taxon>
        <taxon>Malacostraca</taxon>
        <taxon>Eumalacostraca</taxon>
        <taxon>Eucarida</taxon>
        <taxon>Decapoda</taxon>
        <taxon>Pleocyemata</taxon>
        <taxon>Anomura</taxon>
        <taxon>Galatheoidea</taxon>
        <taxon>Porcellanidae</taxon>
        <taxon>Petrolisthes</taxon>
    </lineage>
</organism>
<accession>A0AAE1QNP0</accession>
<feature type="domain" description="Glucose-methanol-choline oxidoreductase N-terminal" evidence="8">
    <location>
        <begin position="302"/>
        <end position="316"/>
    </location>
</feature>
<dbReference type="PIRSF" id="PIRSF000137">
    <property type="entry name" value="Alcohol_oxidase"/>
    <property type="match status" value="1"/>
</dbReference>
<comment type="cofactor">
    <cofactor evidence="1 5">
        <name>FAD</name>
        <dbReference type="ChEBI" id="CHEBI:57692"/>
    </cofactor>
</comment>
<dbReference type="PANTHER" id="PTHR11552:SF147">
    <property type="entry name" value="CHOLINE DEHYDROGENASE, MITOCHONDRIAL"/>
    <property type="match status" value="1"/>
</dbReference>
<evidence type="ECO:0000256" key="1">
    <source>
        <dbReference type="ARBA" id="ARBA00001974"/>
    </source>
</evidence>
<keyword evidence="4 5" id="KW-0274">FAD</keyword>
<reference evidence="9" key="1">
    <citation type="submission" date="2023-11" db="EMBL/GenBank/DDBJ databases">
        <title>Genome assemblies of two species of porcelain crab, Petrolisthes cinctipes and Petrolisthes manimaculis (Anomura: Porcellanidae).</title>
        <authorList>
            <person name="Angst P."/>
        </authorList>
    </citation>
    <scope>NUCLEOTIDE SEQUENCE</scope>
    <source>
        <strain evidence="9">PB745_02</strain>
        <tissue evidence="9">Gill</tissue>
    </source>
</reference>
<evidence type="ECO:0000259" key="7">
    <source>
        <dbReference type="PROSITE" id="PS00623"/>
    </source>
</evidence>
<dbReference type="Gene3D" id="3.50.50.60">
    <property type="entry name" value="FAD/NAD(P)-binding domain"/>
    <property type="match status" value="1"/>
</dbReference>
<sequence>MFPLDLNVLGETVLRGVTTTLLPLIQFLLTILLPQSALPTYPQHMHLRPQYDFIVVGSGSAGSVLGARLAEERGWSILLVEEGGPPPPETRVPALFPLSLLPQHPTDCRYSTTPQRHGLKGYVNRVGRLVCGRGIGGSSQINGMLYVRGARQDYDHWAALGNPGWSYNEVLPFFHKAEHYIGPDTGAVYGRGGPIGLKGGLDGPLTNAFLKGGVQLGFPLSDVNSQMQLGFSPSTFTIRNGKRSSTADSYLHPTPPNLHLLHSTKVLRIIFNEEKRAVGVELEHKGKVVKVGVRREVIVSAGALSSPQVLMLSGVGPRDHLTSHNIAVVADVGGVGANLQDHVGVNGLVWTLPPNSGFITQYINAFKQYRRDSSGRLGTPDTELVNAWIRVERESGDPSWPDTQIFLSGISPVVDKGATYPSIWGLDRHRFKQYFIDILGQRGMSIRPTLVQPLSRGLVKLRSNNPHHPPAINPNYLVHPKDVNRLIGAIKFSLTLGNTTNFTSIGAKFYTKPLPGCSHIEYGSDKYWNCYVRHMATTTYHYSGTCKMAPPTDPLGVVDHQLRVRGVMGLRVVDASVMPVVPIGNTNGPVIMIAERAAHLIKQDWIQH</sequence>
<dbReference type="InterPro" id="IPR012132">
    <property type="entry name" value="GMC_OxRdtase"/>
</dbReference>
<dbReference type="InterPro" id="IPR000172">
    <property type="entry name" value="GMC_OxRdtase_N"/>
</dbReference>
<evidence type="ECO:0000313" key="10">
    <source>
        <dbReference type="Proteomes" id="UP001292094"/>
    </source>
</evidence>
<dbReference type="GO" id="GO:0016614">
    <property type="term" value="F:oxidoreductase activity, acting on CH-OH group of donors"/>
    <property type="evidence" value="ECO:0007669"/>
    <property type="project" value="InterPro"/>
</dbReference>
<dbReference type="PROSITE" id="PS00624">
    <property type="entry name" value="GMC_OXRED_2"/>
    <property type="match status" value="1"/>
</dbReference>
<dbReference type="PANTHER" id="PTHR11552">
    <property type="entry name" value="GLUCOSE-METHANOL-CHOLINE GMC OXIDOREDUCTASE"/>
    <property type="match status" value="1"/>
</dbReference>
<comment type="similarity">
    <text evidence="2 6">Belongs to the GMC oxidoreductase family.</text>
</comment>
<evidence type="ECO:0000256" key="4">
    <source>
        <dbReference type="ARBA" id="ARBA00022827"/>
    </source>
</evidence>
<dbReference type="AlphaFoldDB" id="A0AAE1QNP0"/>
<gene>
    <name evidence="9" type="ORF">Pmani_000027</name>
</gene>
<dbReference type="Proteomes" id="UP001292094">
    <property type="component" value="Unassembled WGS sequence"/>
</dbReference>
<evidence type="ECO:0000259" key="8">
    <source>
        <dbReference type="PROSITE" id="PS00624"/>
    </source>
</evidence>
<dbReference type="GO" id="GO:0050660">
    <property type="term" value="F:flavin adenine dinucleotide binding"/>
    <property type="evidence" value="ECO:0007669"/>
    <property type="project" value="InterPro"/>
</dbReference>
<dbReference type="Gene3D" id="3.30.560.10">
    <property type="entry name" value="Glucose Oxidase, domain 3"/>
    <property type="match status" value="1"/>
</dbReference>
<dbReference type="EMBL" id="JAWZYT010000002">
    <property type="protein sequence ID" value="KAK4329624.1"/>
    <property type="molecule type" value="Genomic_DNA"/>
</dbReference>
<comment type="caution">
    <text evidence="9">The sequence shown here is derived from an EMBL/GenBank/DDBJ whole genome shotgun (WGS) entry which is preliminary data.</text>
</comment>
<dbReference type="Pfam" id="PF00732">
    <property type="entry name" value="GMC_oxred_N"/>
    <property type="match status" value="1"/>
</dbReference>
<keyword evidence="10" id="KW-1185">Reference proteome</keyword>
<proteinExistence type="inferred from homology"/>
<dbReference type="PROSITE" id="PS00623">
    <property type="entry name" value="GMC_OXRED_1"/>
    <property type="match status" value="1"/>
</dbReference>
<feature type="domain" description="Glucose-methanol-choline oxidoreductase N-terminal" evidence="7">
    <location>
        <begin position="132"/>
        <end position="155"/>
    </location>
</feature>
<feature type="binding site" evidence="5">
    <location>
        <position position="266"/>
    </location>
    <ligand>
        <name>FAD</name>
        <dbReference type="ChEBI" id="CHEBI:57692"/>
    </ligand>
</feature>
<keyword evidence="3 6" id="KW-0285">Flavoprotein</keyword>